<evidence type="ECO:0000313" key="2">
    <source>
        <dbReference type="Proteomes" id="UP000255505"/>
    </source>
</evidence>
<gene>
    <name evidence="1" type="ORF">CT19425_70100</name>
</gene>
<name>A0A375IE99_9BURK</name>
<protein>
    <submittedName>
        <fullName evidence="1">Uncharacterized protein</fullName>
    </submittedName>
</protein>
<reference evidence="1 2" key="1">
    <citation type="submission" date="2018-01" db="EMBL/GenBank/DDBJ databases">
        <authorList>
            <person name="Gaut B.S."/>
            <person name="Morton B.R."/>
            <person name="Clegg M.T."/>
            <person name="Duvall M.R."/>
        </authorList>
    </citation>
    <scope>NUCLEOTIDE SEQUENCE [LARGE SCALE GENOMIC DNA]</scope>
    <source>
        <strain evidence="1">Cupriavidus taiwanensis LMG 19425</strain>
    </source>
</reference>
<accession>A0A375IE99</accession>
<dbReference type="AlphaFoldDB" id="A0A375IE99"/>
<dbReference type="EMBL" id="LT991976">
    <property type="protein sequence ID" value="SPK72400.1"/>
    <property type="molecule type" value="Genomic_DNA"/>
</dbReference>
<evidence type="ECO:0000313" key="1">
    <source>
        <dbReference type="EMBL" id="SPK72400.1"/>
    </source>
</evidence>
<proteinExistence type="predicted"/>
<organism evidence="1 2">
    <name type="scientific">Cupriavidus taiwanensis</name>
    <dbReference type="NCBI Taxonomy" id="164546"/>
    <lineage>
        <taxon>Bacteria</taxon>
        <taxon>Pseudomonadati</taxon>
        <taxon>Pseudomonadota</taxon>
        <taxon>Betaproteobacteria</taxon>
        <taxon>Burkholderiales</taxon>
        <taxon>Burkholderiaceae</taxon>
        <taxon>Cupriavidus</taxon>
    </lineage>
</organism>
<dbReference type="Proteomes" id="UP000255505">
    <property type="component" value="Chromosome I"/>
</dbReference>
<sequence>MWLRGCGYRADAFRIERLTSLMLRPSPPPLSRKRERGANTQRHHCFDALQLPFVYWLPRLRRRLG</sequence>